<accession>A0A813F8U3</accession>
<gene>
    <name evidence="2" type="ORF">PGLA1383_LOCUS26032</name>
</gene>
<reference evidence="2" key="1">
    <citation type="submission" date="2021-02" db="EMBL/GenBank/DDBJ databases">
        <authorList>
            <person name="Dougan E. K."/>
            <person name="Rhodes N."/>
            <person name="Thang M."/>
            <person name="Chan C."/>
        </authorList>
    </citation>
    <scope>NUCLEOTIDE SEQUENCE</scope>
</reference>
<keyword evidence="3" id="KW-1185">Reference proteome</keyword>
<organism evidence="2 3">
    <name type="scientific">Polarella glacialis</name>
    <name type="common">Dinoflagellate</name>
    <dbReference type="NCBI Taxonomy" id="89957"/>
    <lineage>
        <taxon>Eukaryota</taxon>
        <taxon>Sar</taxon>
        <taxon>Alveolata</taxon>
        <taxon>Dinophyceae</taxon>
        <taxon>Suessiales</taxon>
        <taxon>Suessiaceae</taxon>
        <taxon>Polarella</taxon>
    </lineage>
</organism>
<feature type="non-terminal residue" evidence="2">
    <location>
        <position position="1"/>
    </location>
</feature>
<feature type="region of interest" description="Disordered" evidence="1">
    <location>
        <begin position="1"/>
        <end position="35"/>
    </location>
</feature>
<proteinExistence type="predicted"/>
<feature type="region of interest" description="Disordered" evidence="1">
    <location>
        <begin position="398"/>
        <end position="421"/>
    </location>
</feature>
<protein>
    <submittedName>
        <fullName evidence="2">Uncharacterized protein</fullName>
    </submittedName>
</protein>
<evidence type="ECO:0000313" key="2">
    <source>
        <dbReference type="EMBL" id="CAE8608151.1"/>
    </source>
</evidence>
<name>A0A813F8U3_POLGL</name>
<sequence>VRHPPPPVPEQARPPPEVRPAQSVVSSSPPSLQPVKGARLIKHVTGWCVTPTVPEDETDEEDKPKLVLADCKADPANNVLIVPAAAPVGDGDASSSDEFAQDEWVNLMLGQKCAEPQEESSEPKLVFTGDCARSNAKFKKLVSGSDLFILQHVVGEKERCIVPYEGKDKPGANTHLTIHADCSMGRPALQYQTSDLASVVAPGAPPPLEAESKQSKPGPAAERPAAVTPAVAPAVASVSVARLGEGGTTLLKHVSGMCVGPQDDPPVGEDSTILVFVECDELPARNIHLVPVDGSEALFRFQLGEQCGHPEVGEDAPAEPRLAFPADCKSTKHEFGYSKLEESDGSFALQWNGEEPLCIHPSGGSAEPQSQVELINHRSCEGGRPALRFKVEASPPGKALAAGQGLASQPAAPVAPPAKGKSKFEPFPLEVPCHYMKNGPQSSRPGKPCLPPADFWPYKGQTAWRMKLAERILAAVTPHLKEADCGGYFLMGDQTWCNRAFDGSHGRGIIGLSFGIEERDMWSELISQKFKLPVKLYDCFIPPAQSPPIAGKLPNGTKKCSGLDFICYANTYTPYRWCLAAQEISVEGKWYTTLI</sequence>
<dbReference type="Gene3D" id="2.80.10.50">
    <property type="match status" value="1"/>
</dbReference>
<dbReference type="PANTHER" id="PTHR48125:SF12">
    <property type="entry name" value="AT HOOK TRANSCRIPTION FACTOR FAMILY-RELATED"/>
    <property type="match status" value="1"/>
</dbReference>
<dbReference type="EMBL" id="CAJNNV010022492">
    <property type="protein sequence ID" value="CAE8608151.1"/>
    <property type="molecule type" value="Genomic_DNA"/>
</dbReference>
<feature type="region of interest" description="Disordered" evidence="1">
    <location>
        <begin position="201"/>
        <end position="225"/>
    </location>
</feature>
<evidence type="ECO:0000256" key="1">
    <source>
        <dbReference type="SAM" id="MobiDB-lite"/>
    </source>
</evidence>
<feature type="compositionally biased region" description="Pro residues" evidence="1">
    <location>
        <begin position="1"/>
        <end position="18"/>
    </location>
</feature>
<dbReference type="Proteomes" id="UP000654075">
    <property type="component" value="Unassembled WGS sequence"/>
</dbReference>
<dbReference type="PANTHER" id="PTHR48125">
    <property type="entry name" value="LP07818P1"/>
    <property type="match status" value="1"/>
</dbReference>
<feature type="non-terminal residue" evidence="2">
    <location>
        <position position="595"/>
    </location>
</feature>
<evidence type="ECO:0000313" key="3">
    <source>
        <dbReference type="Proteomes" id="UP000654075"/>
    </source>
</evidence>
<comment type="caution">
    <text evidence="2">The sequence shown here is derived from an EMBL/GenBank/DDBJ whole genome shotgun (WGS) entry which is preliminary data.</text>
</comment>
<feature type="compositionally biased region" description="Low complexity" evidence="1">
    <location>
        <begin position="19"/>
        <end position="30"/>
    </location>
</feature>
<dbReference type="AlphaFoldDB" id="A0A813F8U3"/>